<name>A0ABV6FET8_9BURK</name>
<dbReference type="Proteomes" id="UP001589773">
    <property type="component" value="Unassembled WGS sequence"/>
</dbReference>
<feature type="compositionally biased region" description="Basic and acidic residues" evidence="1">
    <location>
        <begin position="69"/>
        <end position="79"/>
    </location>
</feature>
<comment type="caution">
    <text evidence="2">The sequence shown here is derived from an EMBL/GenBank/DDBJ whole genome shotgun (WGS) entry which is preliminary data.</text>
</comment>
<reference evidence="2 3" key="1">
    <citation type="submission" date="2024-09" db="EMBL/GenBank/DDBJ databases">
        <authorList>
            <person name="Sun Q."/>
            <person name="Mori K."/>
        </authorList>
    </citation>
    <scope>NUCLEOTIDE SEQUENCE [LARGE SCALE GENOMIC DNA]</scope>
    <source>
        <strain evidence="2 3">CCM 7792</strain>
    </source>
</reference>
<gene>
    <name evidence="2" type="ORF">ACFFJK_09080</name>
</gene>
<feature type="compositionally biased region" description="Low complexity" evidence="1">
    <location>
        <begin position="102"/>
        <end position="114"/>
    </location>
</feature>
<keyword evidence="3" id="KW-1185">Reference proteome</keyword>
<dbReference type="RefSeq" id="WP_379678793.1">
    <property type="nucleotide sequence ID" value="NZ_JBHLWP010000009.1"/>
</dbReference>
<evidence type="ECO:0000313" key="2">
    <source>
        <dbReference type="EMBL" id="MFC0252039.1"/>
    </source>
</evidence>
<sequence length="125" mass="12517">MPNQTTQNDPSTTLGVGGTTSGQQGATPQHETQQETGGSGGDGLTRNQAGETANAPDGTVAASRHGHAHGSEHEGEHVVAEGSAMTNAGRGPQDTRPDQASPTGTGLGTPETGGNQDERDLPPAR</sequence>
<proteinExistence type="predicted"/>
<organism evidence="2 3">
    <name type="scientific">Massilia consociata</name>
    <dbReference type="NCBI Taxonomy" id="760117"/>
    <lineage>
        <taxon>Bacteria</taxon>
        <taxon>Pseudomonadati</taxon>
        <taxon>Pseudomonadota</taxon>
        <taxon>Betaproteobacteria</taxon>
        <taxon>Burkholderiales</taxon>
        <taxon>Oxalobacteraceae</taxon>
        <taxon>Telluria group</taxon>
        <taxon>Massilia</taxon>
    </lineage>
</organism>
<dbReference type="EMBL" id="JBHLWP010000009">
    <property type="protein sequence ID" value="MFC0252039.1"/>
    <property type="molecule type" value="Genomic_DNA"/>
</dbReference>
<feature type="compositionally biased region" description="Polar residues" evidence="1">
    <location>
        <begin position="1"/>
        <end position="11"/>
    </location>
</feature>
<evidence type="ECO:0000256" key="1">
    <source>
        <dbReference type="SAM" id="MobiDB-lite"/>
    </source>
</evidence>
<protein>
    <submittedName>
        <fullName evidence="2">Uncharacterized protein</fullName>
    </submittedName>
</protein>
<feature type="region of interest" description="Disordered" evidence="1">
    <location>
        <begin position="1"/>
        <end position="125"/>
    </location>
</feature>
<accession>A0ABV6FET8</accession>
<evidence type="ECO:0000313" key="3">
    <source>
        <dbReference type="Proteomes" id="UP001589773"/>
    </source>
</evidence>
<feature type="compositionally biased region" description="Basic and acidic residues" evidence="1">
    <location>
        <begin position="116"/>
        <end position="125"/>
    </location>
</feature>